<feature type="compositionally biased region" description="Polar residues" evidence="1">
    <location>
        <begin position="54"/>
        <end position="66"/>
    </location>
</feature>
<evidence type="ECO:0000313" key="2">
    <source>
        <dbReference type="EMBL" id="SBQ52613.1"/>
    </source>
</evidence>
<feature type="compositionally biased region" description="Basic and acidic residues" evidence="1">
    <location>
        <begin position="36"/>
        <end position="53"/>
    </location>
</feature>
<feature type="region of interest" description="Disordered" evidence="1">
    <location>
        <begin position="36"/>
        <end position="66"/>
    </location>
</feature>
<proteinExistence type="predicted"/>
<organism evidence="2">
    <name type="scientific">Nothobranchius korthausae</name>
    <dbReference type="NCBI Taxonomy" id="1143690"/>
    <lineage>
        <taxon>Eukaryota</taxon>
        <taxon>Metazoa</taxon>
        <taxon>Chordata</taxon>
        <taxon>Craniata</taxon>
        <taxon>Vertebrata</taxon>
        <taxon>Euteleostomi</taxon>
        <taxon>Actinopterygii</taxon>
        <taxon>Neopterygii</taxon>
        <taxon>Teleostei</taxon>
        <taxon>Neoteleostei</taxon>
        <taxon>Acanthomorphata</taxon>
        <taxon>Ovalentaria</taxon>
        <taxon>Atherinomorphae</taxon>
        <taxon>Cyprinodontiformes</taxon>
        <taxon>Nothobranchiidae</taxon>
        <taxon>Nothobranchius</taxon>
    </lineage>
</organism>
<sequence length="66" mass="7856">NRKIQQERVNLTRWRPSNLLPLTKESLNQEPRYLLDEHQLTESRTRTTRDEMQRQGTVNNSKPGPV</sequence>
<protein>
    <submittedName>
        <fullName evidence="2">Fibrous sheath interacting protein 1</fullName>
    </submittedName>
</protein>
<evidence type="ECO:0000256" key="1">
    <source>
        <dbReference type="SAM" id="MobiDB-lite"/>
    </source>
</evidence>
<reference evidence="2" key="2">
    <citation type="submission" date="2016-06" db="EMBL/GenBank/DDBJ databases">
        <title>The genome of a short-lived fish provides insights into sex chromosome evolution and the genetic control of aging.</title>
        <authorList>
            <person name="Reichwald K."/>
            <person name="Felder M."/>
            <person name="Petzold A."/>
            <person name="Koch P."/>
            <person name="Groth M."/>
            <person name="Platzer M."/>
        </authorList>
    </citation>
    <scope>NUCLEOTIDE SEQUENCE</scope>
    <source>
        <tissue evidence="2">Brain</tissue>
    </source>
</reference>
<dbReference type="EMBL" id="HAEB01006086">
    <property type="protein sequence ID" value="SBQ52613.1"/>
    <property type="molecule type" value="Transcribed_RNA"/>
</dbReference>
<accession>A0A1A8F1C6</accession>
<gene>
    <name evidence="2" type="primary">FSIP1</name>
</gene>
<name>A0A1A8F1C6_9TELE</name>
<feature type="non-terminal residue" evidence="2">
    <location>
        <position position="1"/>
    </location>
</feature>
<reference evidence="2" key="1">
    <citation type="submission" date="2016-05" db="EMBL/GenBank/DDBJ databases">
        <authorList>
            <person name="Lavstsen T."/>
            <person name="Jespersen J.S."/>
        </authorList>
    </citation>
    <scope>NUCLEOTIDE SEQUENCE</scope>
    <source>
        <tissue evidence="2">Brain</tissue>
    </source>
</reference>
<feature type="non-terminal residue" evidence="2">
    <location>
        <position position="66"/>
    </location>
</feature>
<dbReference type="AlphaFoldDB" id="A0A1A8F1C6"/>